<feature type="domain" description="Transposase IS66 central" evidence="1">
    <location>
        <begin position="10"/>
        <end position="104"/>
    </location>
</feature>
<evidence type="ECO:0000313" key="2">
    <source>
        <dbReference type="EMBL" id="SET56357.1"/>
    </source>
</evidence>
<dbReference type="Proteomes" id="UP000242642">
    <property type="component" value="Unassembled WGS sequence"/>
</dbReference>
<proteinExistence type="predicted"/>
<accession>A0A1I0FDV3</accession>
<dbReference type="STRING" id="1123402.SAMN02583745_02730"/>
<evidence type="ECO:0000313" key="3">
    <source>
        <dbReference type="Proteomes" id="UP000242642"/>
    </source>
</evidence>
<name>A0A1I0FDV3_9GAMM</name>
<organism evidence="2 3">
    <name type="scientific">Thorsellia anophelis DSM 18579</name>
    <dbReference type="NCBI Taxonomy" id="1123402"/>
    <lineage>
        <taxon>Bacteria</taxon>
        <taxon>Pseudomonadati</taxon>
        <taxon>Pseudomonadota</taxon>
        <taxon>Gammaproteobacteria</taxon>
        <taxon>Enterobacterales</taxon>
        <taxon>Thorselliaceae</taxon>
        <taxon>Thorsellia</taxon>
    </lineage>
</organism>
<dbReference type="OrthoDB" id="9800877at2"/>
<dbReference type="RefSeq" id="WP_093322251.1">
    <property type="nucleotide sequence ID" value="NZ_FOHV01000040.1"/>
</dbReference>
<dbReference type="AlphaFoldDB" id="A0A1I0FDV3"/>
<sequence length="104" mass="12050">MQTFFYILLEENAKLQEQQAVIPIERYEKIKEIFHKVLLKAVPLASHSEVFAFARRLVKNLDSIFQFLLYHDVPLDNNASNRAIRNAKVKIKILGFFSSIDGAQ</sequence>
<evidence type="ECO:0000259" key="1">
    <source>
        <dbReference type="Pfam" id="PF03050"/>
    </source>
</evidence>
<protein>
    <submittedName>
        <fullName evidence="2">Transposase IS66 family protein</fullName>
    </submittedName>
</protein>
<dbReference type="EMBL" id="FOHV01000040">
    <property type="protein sequence ID" value="SET56357.1"/>
    <property type="molecule type" value="Genomic_DNA"/>
</dbReference>
<dbReference type="Pfam" id="PF03050">
    <property type="entry name" value="DDE_Tnp_IS66"/>
    <property type="match status" value="1"/>
</dbReference>
<keyword evidence="3" id="KW-1185">Reference proteome</keyword>
<dbReference type="InterPro" id="IPR004291">
    <property type="entry name" value="Transposase_IS66_central"/>
</dbReference>
<gene>
    <name evidence="2" type="ORF">SAMN02583745_02730</name>
</gene>
<reference evidence="3" key="1">
    <citation type="submission" date="2016-10" db="EMBL/GenBank/DDBJ databases">
        <authorList>
            <person name="Varghese N."/>
            <person name="Submissions S."/>
        </authorList>
    </citation>
    <scope>NUCLEOTIDE SEQUENCE [LARGE SCALE GENOMIC DNA]</scope>
    <source>
        <strain evidence="3">DSM 18579</strain>
    </source>
</reference>